<accession>A0A4W2I7Y3</accession>
<dbReference type="Proteomes" id="UP000429181">
    <property type="component" value="Chromosome 14"/>
</dbReference>
<feature type="region of interest" description="Disordered" evidence="1">
    <location>
        <begin position="1"/>
        <end position="22"/>
    </location>
</feature>
<evidence type="ECO:0000313" key="3">
    <source>
        <dbReference type="Proteomes" id="UP000429181"/>
    </source>
</evidence>
<sequence length="119" mass="12700">MPGSRRLRGRGARASPTCVPAPPLPPAAAAEAAAADVLFWRRRWLLRSQPRPSASPAPAAAGPPTASPQVTSTCRGFTGFQHQVSLRSCGHCIFQADQQTGYLIFLCLLHISSSVCTRF</sequence>
<reference evidence="2" key="2">
    <citation type="submission" date="2025-08" db="UniProtKB">
        <authorList>
            <consortium name="Ensembl"/>
        </authorList>
    </citation>
    <scope>IDENTIFICATION</scope>
</reference>
<dbReference type="AlphaFoldDB" id="A0A4W2I7Y3"/>
<reference evidence="2 3" key="1">
    <citation type="submission" date="2018-11" db="EMBL/GenBank/DDBJ databases">
        <title>Haplotype-resolved cattle genomes.</title>
        <authorList>
            <person name="Low W.Y."/>
            <person name="Tearle R."/>
            <person name="Bickhart D.M."/>
            <person name="Rosen B.D."/>
            <person name="Koren S."/>
            <person name="Rhie A."/>
            <person name="Hiendleder S."/>
            <person name="Phillippy A.M."/>
            <person name="Smith T.P.L."/>
            <person name="Williams J.L."/>
        </authorList>
    </citation>
    <scope>NUCLEOTIDE SEQUENCE [LARGE SCALE GENOMIC DNA]</scope>
</reference>
<feature type="compositionally biased region" description="Low complexity" evidence="1">
    <location>
        <begin position="52"/>
        <end position="68"/>
    </location>
</feature>
<protein>
    <submittedName>
        <fullName evidence="2">Protein-L-isoaspartate (D-aspartate) O-methyltransferase domain containing 1</fullName>
    </submittedName>
</protein>
<name>A0A4W2I7Y3_BOBOX</name>
<feature type="region of interest" description="Disordered" evidence="1">
    <location>
        <begin position="49"/>
        <end position="70"/>
    </location>
</feature>
<dbReference type="Ensembl" id="ENSBIXT00005035370.1">
    <property type="protein sequence ID" value="ENSBIXP00005041443.1"/>
    <property type="gene ID" value="ENSBIXG00005024471.1"/>
</dbReference>
<evidence type="ECO:0000313" key="2">
    <source>
        <dbReference type="Ensembl" id="ENSBIXP00005041443.1"/>
    </source>
</evidence>
<gene>
    <name evidence="2" type="primary">PCMTD1</name>
</gene>
<feature type="compositionally biased region" description="Basic residues" evidence="1">
    <location>
        <begin position="1"/>
        <end position="11"/>
    </location>
</feature>
<proteinExistence type="predicted"/>
<evidence type="ECO:0000256" key="1">
    <source>
        <dbReference type="SAM" id="MobiDB-lite"/>
    </source>
</evidence>
<organism evidence="2 3">
    <name type="scientific">Bos indicus x Bos taurus</name>
    <name type="common">Hybrid cattle</name>
    <dbReference type="NCBI Taxonomy" id="30522"/>
    <lineage>
        <taxon>Eukaryota</taxon>
        <taxon>Metazoa</taxon>
        <taxon>Chordata</taxon>
        <taxon>Craniata</taxon>
        <taxon>Vertebrata</taxon>
        <taxon>Euteleostomi</taxon>
        <taxon>Mammalia</taxon>
        <taxon>Eutheria</taxon>
        <taxon>Laurasiatheria</taxon>
        <taxon>Artiodactyla</taxon>
        <taxon>Ruminantia</taxon>
        <taxon>Pecora</taxon>
        <taxon>Bovidae</taxon>
        <taxon>Bovinae</taxon>
        <taxon>Bos</taxon>
    </lineage>
</organism>